<organism evidence="2 3">
    <name type="scientific">Minwuia thermotolerans</name>
    <dbReference type="NCBI Taxonomy" id="2056226"/>
    <lineage>
        <taxon>Bacteria</taxon>
        <taxon>Pseudomonadati</taxon>
        <taxon>Pseudomonadota</taxon>
        <taxon>Alphaproteobacteria</taxon>
        <taxon>Minwuiales</taxon>
        <taxon>Minwuiaceae</taxon>
        <taxon>Minwuia</taxon>
    </lineage>
</organism>
<keyword evidence="3" id="KW-1185">Reference proteome</keyword>
<dbReference type="SUPFAM" id="SSF52317">
    <property type="entry name" value="Class I glutamine amidotransferase-like"/>
    <property type="match status" value="1"/>
</dbReference>
<dbReference type="AlphaFoldDB" id="A0A2M9G4U4"/>
<dbReference type="InterPro" id="IPR017926">
    <property type="entry name" value="GATASE"/>
</dbReference>
<protein>
    <submittedName>
        <fullName evidence="2">GMP synthase</fullName>
    </submittedName>
</protein>
<dbReference type="InterPro" id="IPR029062">
    <property type="entry name" value="Class_I_gatase-like"/>
</dbReference>
<name>A0A2M9G4U4_9PROT</name>
<dbReference type="InterPro" id="IPR044992">
    <property type="entry name" value="ChyE-like"/>
</dbReference>
<comment type="caution">
    <text evidence="2">The sequence shown here is derived from an EMBL/GenBank/DDBJ whole genome shotgun (WGS) entry which is preliminary data.</text>
</comment>
<dbReference type="CDD" id="cd01741">
    <property type="entry name" value="GATase1_1"/>
    <property type="match status" value="1"/>
</dbReference>
<sequence length="234" mass="25296">MRIGILEAGLVHEGLVDVYGDFPAMFRRWLTPHLPAADFRTWSVIRGEWPDGPRDCDAWVHTGSRFGVYDDEPWIAPLKDFIRAAAEAGVPQLGICFGHQLAAEALGGRAEKSPKGWGAGLHRYRIALDGAEREFPMIVSHQDQVTAVPPGAEVLGGSDHCPFGVLEYRDAPVLTAQFHPEFDRAFSAALIRLRAGSSIPERVAAPALASLAAPPANAEAGRWMAGWLKAKLGG</sequence>
<gene>
    <name evidence="2" type="ORF">CVT23_05065</name>
</gene>
<reference evidence="2 3" key="1">
    <citation type="submission" date="2017-11" db="EMBL/GenBank/DDBJ databases">
        <title>Draft genome sequence of Rhizobiales bacterium SY3-13.</title>
        <authorList>
            <person name="Sun C."/>
        </authorList>
    </citation>
    <scope>NUCLEOTIDE SEQUENCE [LARGE SCALE GENOMIC DNA]</scope>
    <source>
        <strain evidence="2 3">SY3-13</strain>
    </source>
</reference>
<dbReference type="PANTHER" id="PTHR42695:SF5">
    <property type="entry name" value="GLUTAMINE AMIDOTRANSFERASE YLR126C-RELATED"/>
    <property type="match status" value="1"/>
</dbReference>
<dbReference type="Gene3D" id="3.40.50.880">
    <property type="match status" value="1"/>
</dbReference>
<dbReference type="GO" id="GO:0005829">
    <property type="term" value="C:cytosol"/>
    <property type="evidence" value="ECO:0007669"/>
    <property type="project" value="TreeGrafter"/>
</dbReference>
<dbReference type="Proteomes" id="UP000229498">
    <property type="component" value="Unassembled WGS sequence"/>
</dbReference>
<dbReference type="PANTHER" id="PTHR42695">
    <property type="entry name" value="GLUTAMINE AMIDOTRANSFERASE YLR126C-RELATED"/>
    <property type="match status" value="1"/>
</dbReference>
<dbReference type="PROSITE" id="PS51273">
    <property type="entry name" value="GATASE_TYPE_1"/>
    <property type="match status" value="1"/>
</dbReference>
<feature type="domain" description="Glutamine amidotransferase" evidence="1">
    <location>
        <begin position="79"/>
        <end position="183"/>
    </location>
</feature>
<dbReference type="RefSeq" id="WP_109794214.1">
    <property type="nucleotide sequence ID" value="NZ_PHIG01000018.1"/>
</dbReference>
<evidence type="ECO:0000259" key="1">
    <source>
        <dbReference type="Pfam" id="PF00117"/>
    </source>
</evidence>
<evidence type="ECO:0000313" key="2">
    <source>
        <dbReference type="EMBL" id="PJK30742.1"/>
    </source>
</evidence>
<proteinExistence type="predicted"/>
<dbReference type="EMBL" id="PHIG01000018">
    <property type="protein sequence ID" value="PJK30742.1"/>
    <property type="molecule type" value="Genomic_DNA"/>
</dbReference>
<accession>A0A2M9G4U4</accession>
<dbReference type="Pfam" id="PF00117">
    <property type="entry name" value="GATase"/>
    <property type="match status" value="1"/>
</dbReference>
<evidence type="ECO:0000313" key="3">
    <source>
        <dbReference type="Proteomes" id="UP000229498"/>
    </source>
</evidence>
<dbReference type="OrthoDB" id="7365442at2"/>